<keyword evidence="4" id="KW-1185">Reference proteome</keyword>
<dbReference type="InterPro" id="IPR045206">
    <property type="entry name" value="Maestro_heat-like_prot"/>
</dbReference>
<comment type="caution">
    <text evidence="3">The sequence shown here is derived from an EMBL/GenBank/DDBJ whole genome shotgun (WGS) entry which is preliminary data.</text>
</comment>
<evidence type="ECO:0000259" key="2">
    <source>
        <dbReference type="Pfam" id="PF23221"/>
    </source>
</evidence>
<keyword evidence="1" id="KW-1133">Transmembrane helix</keyword>
<gene>
    <name evidence="3" type="primary">Mroh1</name>
    <name evidence="3" type="ORF">DRYBRU_R11332</name>
</gene>
<dbReference type="PANTHER" id="PTHR23120:SF44">
    <property type="entry name" value="MAESTRO HEAT-LIKE REPEAT-CONTAINING PROTEIN FAMILY MEMBER 1"/>
    <property type="match status" value="1"/>
</dbReference>
<feature type="non-terminal residue" evidence="3">
    <location>
        <position position="1"/>
    </location>
</feature>
<dbReference type="GO" id="GO:0005737">
    <property type="term" value="C:cytoplasm"/>
    <property type="evidence" value="ECO:0007669"/>
    <property type="project" value="TreeGrafter"/>
</dbReference>
<name>A0A7L3KEG4_9PASS</name>
<evidence type="ECO:0000256" key="1">
    <source>
        <dbReference type="SAM" id="Phobius"/>
    </source>
</evidence>
<organism evidence="3 4">
    <name type="scientific">Drymodes brunneopygia</name>
    <dbReference type="NCBI Taxonomy" id="626378"/>
    <lineage>
        <taxon>Eukaryota</taxon>
        <taxon>Metazoa</taxon>
        <taxon>Chordata</taxon>
        <taxon>Craniata</taxon>
        <taxon>Vertebrata</taxon>
        <taxon>Euteleostomi</taxon>
        <taxon>Archelosauria</taxon>
        <taxon>Archosauria</taxon>
        <taxon>Dinosauria</taxon>
        <taxon>Saurischia</taxon>
        <taxon>Theropoda</taxon>
        <taxon>Coelurosauria</taxon>
        <taxon>Aves</taxon>
        <taxon>Neognathae</taxon>
        <taxon>Neoaves</taxon>
        <taxon>Telluraves</taxon>
        <taxon>Australaves</taxon>
        <taxon>Passeriformes</taxon>
        <taxon>Petroicidae</taxon>
        <taxon>Drymodes</taxon>
    </lineage>
</organism>
<feature type="transmembrane region" description="Helical" evidence="1">
    <location>
        <begin position="45"/>
        <end position="67"/>
    </location>
</feature>
<keyword evidence="1" id="KW-0472">Membrane</keyword>
<dbReference type="Proteomes" id="UP000525319">
    <property type="component" value="Unassembled WGS sequence"/>
</dbReference>
<reference evidence="3 4" key="1">
    <citation type="submission" date="2019-09" db="EMBL/GenBank/DDBJ databases">
        <title>Bird 10,000 Genomes (B10K) Project - Family phase.</title>
        <authorList>
            <person name="Zhang G."/>
        </authorList>
    </citation>
    <scope>NUCLEOTIDE SEQUENCE [LARGE SCALE GENOMIC DNA]</scope>
    <source>
        <strain evidence="3">B10K-DU-030-03</strain>
    </source>
</reference>
<dbReference type="PANTHER" id="PTHR23120">
    <property type="entry name" value="MAESTRO-RELATED HEAT DOMAIN-CONTAINING"/>
    <property type="match status" value="1"/>
</dbReference>
<evidence type="ECO:0000313" key="4">
    <source>
        <dbReference type="Proteomes" id="UP000525319"/>
    </source>
</evidence>
<keyword evidence="1" id="KW-0812">Transmembrane</keyword>
<dbReference type="Pfam" id="PF23221">
    <property type="entry name" value="HEAT_MROH2B_1st"/>
    <property type="match status" value="1"/>
</dbReference>
<dbReference type="AlphaFoldDB" id="A0A7L3KEG4"/>
<evidence type="ECO:0000313" key="3">
    <source>
        <dbReference type="EMBL" id="NXU39820.1"/>
    </source>
</evidence>
<dbReference type="OrthoDB" id="1884734at2759"/>
<sequence length="103" mass="11348">QEAASSVLVEIGKRFLNKVMEEVLGKFQPGILPHPGVLRTFANLAVANVFGMVPFLNSILGTLLPMLGMARADSMKSECCYGKKFPKNSPKFPKIPRKTQKLE</sequence>
<dbReference type="InterPro" id="IPR056282">
    <property type="entry name" value="MROH2B-like_N_HEAT"/>
</dbReference>
<accession>A0A7L3KEG4</accession>
<dbReference type="EMBL" id="VZTZ01024950">
    <property type="protein sequence ID" value="NXU39820.1"/>
    <property type="molecule type" value="Genomic_DNA"/>
</dbReference>
<protein>
    <submittedName>
        <fullName evidence="3">MROH1 protein</fullName>
    </submittedName>
</protein>
<feature type="domain" description="MROH2B-like N-terminal HEAT-repeats" evidence="2">
    <location>
        <begin position="1"/>
        <end position="81"/>
    </location>
</feature>
<proteinExistence type="predicted"/>
<feature type="non-terminal residue" evidence="3">
    <location>
        <position position="103"/>
    </location>
</feature>